<dbReference type="InterPro" id="IPR039417">
    <property type="entry name" value="Peptidase_C1A_papain-like"/>
</dbReference>
<dbReference type="CDD" id="cd02248">
    <property type="entry name" value="Peptidase_C1A"/>
    <property type="match status" value="1"/>
</dbReference>
<dbReference type="SUPFAM" id="SSF54001">
    <property type="entry name" value="Cysteine proteinases"/>
    <property type="match status" value="1"/>
</dbReference>
<dbReference type="Gene3D" id="3.90.70.10">
    <property type="entry name" value="Cysteine proteinases"/>
    <property type="match status" value="1"/>
</dbReference>
<dbReference type="Pfam" id="PF08246">
    <property type="entry name" value="Inhibitor_I29"/>
    <property type="match status" value="1"/>
</dbReference>
<organism evidence="6 7">
    <name type="scientific">Lolium multiflorum</name>
    <name type="common">Italian ryegrass</name>
    <name type="synonym">Lolium perenne subsp. multiflorum</name>
    <dbReference type="NCBI Taxonomy" id="4521"/>
    <lineage>
        <taxon>Eukaryota</taxon>
        <taxon>Viridiplantae</taxon>
        <taxon>Streptophyta</taxon>
        <taxon>Embryophyta</taxon>
        <taxon>Tracheophyta</taxon>
        <taxon>Spermatophyta</taxon>
        <taxon>Magnoliopsida</taxon>
        <taxon>Liliopsida</taxon>
        <taxon>Poales</taxon>
        <taxon>Poaceae</taxon>
        <taxon>BOP clade</taxon>
        <taxon>Pooideae</taxon>
        <taxon>Poodae</taxon>
        <taxon>Poeae</taxon>
        <taxon>Poeae Chloroplast Group 2 (Poeae type)</taxon>
        <taxon>Loliodinae</taxon>
        <taxon>Loliinae</taxon>
        <taxon>Lolium</taxon>
    </lineage>
</organism>
<dbReference type="InterPro" id="IPR013128">
    <property type="entry name" value="Peptidase_C1A"/>
</dbReference>
<accession>A0AAD8S062</accession>
<dbReference type="InterPro" id="IPR038765">
    <property type="entry name" value="Papain-like_cys_pep_sf"/>
</dbReference>
<comment type="caution">
    <text evidence="6">The sequence shown here is derived from an EMBL/GenBank/DDBJ whole genome shotgun (WGS) entry which is preliminary data.</text>
</comment>
<dbReference type="InterPro" id="IPR013201">
    <property type="entry name" value="Prot_inhib_I29"/>
</dbReference>
<keyword evidence="7" id="KW-1185">Reference proteome</keyword>
<evidence type="ECO:0000256" key="4">
    <source>
        <dbReference type="SAM" id="SignalP"/>
    </source>
</evidence>
<protein>
    <recommendedName>
        <fullName evidence="5">Peptidase C1A papain C-terminal domain-containing protein</fullName>
    </recommendedName>
</protein>
<dbReference type="PANTHER" id="PTHR12411">
    <property type="entry name" value="CYSTEINE PROTEASE FAMILY C1-RELATED"/>
    <property type="match status" value="1"/>
</dbReference>
<evidence type="ECO:0000256" key="1">
    <source>
        <dbReference type="ARBA" id="ARBA00008455"/>
    </source>
</evidence>
<evidence type="ECO:0000259" key="5">
    <source>
        <dbReference type="SMART" id="SM00645"/>
    </source>
</evidence>
<dbReference type="GO" id="GO:0008234">
    <property type="term" value="F:cysteine-type peptidase activity"/>
    <property type="evidence" value="ECO:0007669"/>
    <property type="project" value="InterPro"/>
</dbReference>
<dbReference type="EMBL" id="JAUUTY010000004">
    <property type="protein sequence ID" value="KAK1642488.1"/>
    <property type="molecule type" value="Genomic_DNA"/>
</dbReference>
<dbReference type="GO" id="GO:0006508">
    <property type="term" value="P:proteolysis"/>
    <property type="evidence" value="ECO:0007669"/>
    <property type="project" value="InterPro"/>
</dbReference>
<dbReference type="InterPro" id="IPR000668">
    <property type="entry name" value="Peptidase_C1A_C"/>
</dbReference>
<dbReference type="Pfam" id="PF00112">
    <property type="entry name" value="Peptidase_C1"/>
    <property type="match status" value="1"/>
</dbReference>
<dbReference type="SMART" id="SM00645">
    <property type="entry name" value="Pept_C1"/>
    <property type="match status" value="1"/>
</dbReference>
<name>A0AAD8S062_LOLMU</name>
<keyword evidence="2 4" id="KW-0732">Signal</keyword>
<feature type="chain" id="PRO_5042054339" description="Peptidase C1A papain C-terminal domain-containing protein" evidence="4">
    <location>
        <begin position="28"/>
        <end position="368"/>
    </location>
</feature>
<dbReference type="AlphaFoldDB" id="A0AAD8S062"/>
<evidence type="ECO:0000256" key="3">
    <source>
        <dbReference type="ARBA" id="ARBA00023157"/>
    </source>
</evidence>
<evidence type="ECO:0000313" key="7">
    <source>
        <dbReference type="Proteomes" id="UP001231189"/>
    </source>
</evidence>
<dbReference type="PROSITE" id="PS00640">
    <property type="entry name" value="THIOL_PROTEASE_ASN"/>
    <property type="match status" value="1"/>
</dbReference>
<feature type="domain" description="Peptidase C1A papain C-terminal" evidence="5">
    <location>
        <begin position="141"/>
        <end position="365"/>
    </location>
</feature>
<gene>
    <name evidence="6" type="ORF">QYE76_060293</name>
</gene>
<dbReference type="PROSITE" id="PS00139">
    <property type="entry name" value="THIOL_PROTEASE_CYS"/>
    <property type="match status" value="1"/>
</dbReference>
<dbReference type="InterPro" id="IPR000169">
    <property type="entry name" value="Pept_cys_AS"/>
</dbReference>
<reference evidence="6" key="1">
    <citation type="submission" date="2023-07" db="EMBL/GenBank/DDBJ databases">
        <title>A chromosome-level genome assembly of Lolium multiflorum.</title>
        <authorList>
            <person name="Chen Y."/>
            <person name="Copetti D."/>
            <person name="Kolliker R."/>
            <person name="Studer B."/>
        </authorList>
    </citation>
    <scope>NUCLEOTIDE SEQUENCE</scope>
    <source>
        <strain evidence="6">02402/16</strain>
        <tissue evidence="6">Leaf</tissue>
    </source>
</reference>
<dbReference type="Proteomes" id="UP001231189">
    <property type="component" value="Unassembled WGS sequence"/>
</dbReference>
<feature type="signal peptide" evidence="4">
    <location>
        <begin position="1"/>
        <end position="27"/>
    </location>
</feature>
<sequence length="368" mass="41505">MRSTISMERDMLPALTMVAALAAMALAASTSTTDRIYVTSENVASEEGMRGLYERWYTLYRHDSDPIDKEKRFAIFKAEARALYELNEGGTRVKHHLNWFADMTQDEFSESFANCAPLKIRPHREIKLNLHQPSQNYPDKLPLIVDWRTVDGVLTSVKLQGECGSCWAMAAAGAMESIHFLENNKRTNLSVQELVDCSPPKEHCKGGRADMAFQYVIDKHGIHSSEQYPYVGNGSHCTTPSGAPVMSISKFYYVQRYDENMLMDAVAHAPVVVRFRGSNTTEFKRYSGGIFRGLCDIDTKQRHEALLVGYGTTPSDDANDPGIKYWLVKNSWGESWGERGYMRLQRGHLAHGGLCGILRRPVYPAHPR</sequence>
<evidence type="ECO:0000256" key="2">
    <source>
        <dbReference type="ARBA" id="ARBA00022729"/>
    </source>
</evidence>
<evidence type="ECO:0000313" key="6">
    <source>
        <dbReference type="EMBL" id="KAK1642488.1"/>
    </source>
</evidence>
<dbReference type="InterPro" id="IPR025661">
    <property type="entry name" value="Pept_asp_AS"/>
</dbReference>
<proteinExistence type="inferred from homology"/>
<dbReference type="PRINTS" id="PR00705">
    <property type="entry name" value="PAPAIN"/>
</dbReference>
<keyword evidence="3" id="KW-1015">Disulfide bond</keyword>
<comment type="similarity">
    <text evidence="1">Belongs to the peptidase C1 family.</text>
</comment>